<gene>
    <name evidence="6" type="ORF">HDU87_001802</name>
</gene>
<keyword evidence="4" id="KW-0472">Membrane</keyword>
<name>A0AAD5TPE9_9FUNG</name>
<dbReference type="AlphaFoldDB" id="A0AAD5TPE9"/>
<dbReference type="GO" id="GO:0016020">
    <property type="term" value="C:membrane"/>
    <property type="evidence" value="ECO:0007669"/>
    <property type="project" value="UniProtKB-SubCell"/>
</dbReference>
<feature type="compositionally biased region" description="Low complexity" evidence="3">
    <location>
        <begin position="12"/>
        <end position="24"/>
    </location>
</feature>
<dbReference type="InterPro" id="IPR050327">
    <property type="entry name" value="Proton-linked_MCT"/>
</dbReference>
<feature type="transmembrane region" description="Helical" evidence="4">
    <location>
        <begin position="104"/>
        <end position="124"/>
    </location>
</feature>
<dbReference type="Proteomes" id="UP001212152">
    <property type="component" value="Unassembled WGS sequence"/>
</dbReference>
<keyword evidence="4" id="KW-0812">Transmembrane</keyword>
<dbReference type="InterPro" id="IPR020846">
    <property type="entry name" value="MFS_dom"/>
</dbReference>
<dbReference type="Pfam" id="PF07690">
    <property type="entry name" value="MFS_1"/>
    <property type="match status" value="1"/>
</dbReference>
<feature type="domain" description="Major facilitator superfamily (MFS) profile" evidence="5">
    <location>
        <begin position="286"/>
        <end position="487"/>
    </location>
</feature>
<feature type="region of interest" description="Disordered" evidence="3">
    <location>
        <begin position="1"/>
        <end position="55"/>
    </location>
</feature>
<keyword evidence="4" id="KW-1133">Transmembrane helix</keyword>
<evidence type="ECO:0000259" key="5">
    <source>
        <dbReference type="PROSITE" id="PS50850"/>
    </source>
</evidence>
<accession>A0AAD5TPE9</accession>
<dbReference type="PROSITE" id="PS50850">
    <property type="entry name" value="MFS"/>
    <property type="match status" value="1"/>
</dbReference>
<comment type="subcellular location">
    <subcellularLocation>
        <location evidence="1">Membrane</location>
        <topology evidence="1">Multi-pass membrane protein</topology>
    </subcellularLocation>
</comment>
<proteinExistence type="inferred from homology"/>
<feature type="transmembrane region" description="Helical" evidence="4">
    <location>
        <begin position="314"/>
        <end position="339"/>
    </location>
</feature>
<feature type="transmembrane region" description="Helical" evidence="4">
    <location>
        <begin position="286"/>
        <end position="308"/>
    </location>
</feature>
<dbReference type="SUPFAM" id="SSF103473">
    <property type="entry name" value="MFS general substrate transporter"/>
    <property type="match status" value="1"/>
</dbReference>
<dbReference type="PANTHER" id="PTHR11360">
    <property type="entry name" value="MONOCARBOXYLATE TRANSPORTER"/>
    <property type="match status" value="1"/>
</dbReference>
<feature type="transmembrane region" description="Helical" evidence="4">
    <location>
        <begin position="191"/>
        <end position="211"/>
    </location>
</feature>
<feature type="transmembrane region" description="Helical" evidence="4">
    <location>
        <begin position="164"/>
        <end position="184"/>
    </location>
</feature>
<comment type="similarity">
    <text evidence="2">Belongs to the major facilitator superfamily. Monocarboxylate porter (TC 2.A.1.13) family.</text>
</comment>
<feature type="transmembrane region" description="Helical" evidence="4">
    <location>
        <begin position="62"/>
        <end position="84"/>
    </location>
</feature>
<evidence type="ECO:0000256" key="4">
    <source>
        <dbReference type="SAM" id="Phobius"/>
    </source>
</evidence>
<keyword evidence="7" id="KW-1185">Reference proteome</keyword>
<feature type="transmembrane region" description="Helical" evidence="4">
    <location>
        <begin position="223"/>
        <end position="242"/>
    </location>
</feature>
<feature type="compositionally biased region" description="Basic and acidic residues" evidence="3">
    <location>
        <begin position="37"/>
        <end position="48"/>
    </location>
</feature>
<evidence type="ECO:0000313" key="7">
    <source>
        <dbReference type="Proteomes" id="UP001212152"/>
    </source>
</evidence>
<dbReference type="GO" id="GO:0022857">
    <property type="term" value="F:transmembrane transporter activity"/>
    <property type="evidence" value="ECO:0007669"/>
    <property type="project" value="InterPro"/>
</dbReference>
<organism evidence="6 7">
    <name type="scientific">Geranomyces variabilis</name>
    <dbReference type="NCBI Taxonomy" id="109894"/>
    <lineage>
        <taxon>Eukaryota</taxon>
        <taxon>Fungi</taxon>
        <taxon>Fungi incertae sedis</taxon>
        <taxon>Chytridiomycota</taxon>
        <taxon>Chytridiomycota incertae sedis</taxon>
        <taxon>Chytridiomycetes</taxon>
        <taxon>Spizellomycetales</taxon>
        <taxon>Powellomycetaceae</taxon>
        <taxon>Geranomyces</taxon>
    </lineage>
</organism>
<sequence length="487" mass="51651">MATSSIHESLELKSLASSRSASLRSADRAPEQQSVRQLREQQRVRQLREPPAPDSGRPAWQFLAASFLVETVIWGFPVSYGVLLDAYAALPVANTVGAGTLLPLVGTLSSGLMYLVSNFVFAVLERRPDFRTPALWLGSVICGGSLVVASFATSAWQLVLTQGVMYAIGGALVYYTTIIFLNEWFVVRRGFANGVVLAGTALGGLFFPFLFDLLIQKYGVSDCLRILGATVFGSLAMTLPFVKARIPYRRPTSTPNVDVSAGTLPTSPNRSPGLAGLANLPVRSGALWLFLIANFFQSLGYFIPALYIPSFARALGLSASNGSAALAAINAAAVVSRLLMGFLSDRMSPHLLGGVTLLTSSFAILVLWGVASSSLAALISFSIAFGAVSGGWTSLWAANIREVAAEDKPTTLALYGLLSTTRGLGNVLVAPISAALLQHPLHLHGKLGYAAEGGSFANVILFAGAMMFASAVLETGGIWMQRRQKIE</sequence>
<dbReference type="EMBL" id="JADGJQ010000015">
    <property type="protein sequence ID" value="KAJ3180689.1"/>
    <property type="molecule type" value="Genomic_DNA"/>
</dbReference>
<evidence type="ECO:0000256" key="3">
    <source>
        <dbReference type="SAM" id="MobiDB-lite"/>
    </source>
</evidence>
<feature type="transmembrane region" description="Helical" evidence="4">
    <location>
        <begin position="351"/>
        <end position="371"/>
    </location>
</feature>
<dbReference type="InterPro" id="IPR011701">
    <property type="entry name" value="MFS"/>
</dbReference>
<feature type="transmembrane region" description="Helical" evidence="4">
    <location>
        <begin position="456"/>
        <end position="480"/>
    </location>
</feature>
<feature type="transmembrane region" description="Helical" evidence="4">
    <location>
        <begin position="412"/>
        <end position="436"/>
    </location>
</feature>
<dbReference type="PANTHER" id="PTHR11360:SF287">
    <property type="entry name" value="MFS MONOCARBOXYLATE TRANSPORTER"/>
    <property type="match status" value="1"/>
</dbReference>
<evidence type="ECO:0000313" key="6">
    <source>
        <dbReference type="EMBL" id="KAJ3180689.1"/>
    </source>
</evidence>
<protein>
    <recommendedName>
        <fullName evidence="5">Major facilitator superfamily (MFS) profile domain-containing protein</fullName>
    </recommendedName>
</protein>
<dbReference type="InterPro" id="IPR036259">
    <property type="entry name" value="MFS_trans_sf"/>
</dbReference>
<evidence type="ECO:0000256" key="1">
    <source>
        <dbReference type="ARBA" id="ARBA00004141"/>
    </source>
</evidence>
<reference evidence="6" key="1">
    <citation type="submission" date="2020-05" db="EMBL/GenBank/DDBJ databases">
        <title>Phylogenomic resolution of chytrid fungi.</title>
        <authorList>
            <person name="Stajich J.E."/>
            <person name="Amses K."/>
            <person name="Simmons R."/>
            <person name="Seto K."/>
            <person name="Myers J."/>
            <person name="Bonds A."/>
            <person name="Quandt C.A."/>
            <person name="Barry K."/>
            <person name="Liu P."/>
            <person name="Grigoriev I."/>
            <person name="Longcore J.E."/>
            <person name="James T.Y."/>
        </authorList>
    </citation>
    <scope>NUCLEOTIDE SEQUENCE</scope>
    <source>
        <strain evidence="6">JEL0379</strain>
    </source>
</reference>
<feature type="transmembrane region" description="Helical" evidence="4">
    <location>
        <begin position="377"/>
        <end position="400"/>
    </location>
</feature>
<comment type="caution">
    <text evidence="6">The sequence shown here is derived from an EMBL/GenBank/DDBJ whole genome shotgun (WGS) entry which is preliminary data.</text>
</comment>
<dbReference type="Gene3D" id="1.20.1250.20">
    <property type="entry name" value="MFS general substrate transporter like domains"/>
    <property type="match status" value="2"/>
</dbReference>
<evidence type="ECO:0000256" key="2">
    <source>
        <dbReference type="ARBA" id="ARBA00006727"/>
    </source>
</evidence>
<feature type="transmembrane region" description="Helical" evidence="4">
    <location>
        <begin position="136"/>
        <end position="158"/>
    </location>
</feature>